<proteinExistence type="predicted"/>
<organism evidence="4 5">
    <name type="scientific">Bradyrhizobium manausense</name>
    <dbReference type="NCBI Taxonomy" id="989370"/>
    <lineage>
        <taxon>Bacteria</taxon>
        <taxon>Pseudomonadati</taxon>
        <taxon>Pseudomonadota</taxon>
        <taxon>Alphaproteobacteria</taxon>
        <taxon>Hyphomicrobiales</taxon>
        <taxon>Nitrobacteraceae</taxon>
        <taxon>Bradyrhizobium</taxon>
    </lineage>
</organism>
<dbReference type="PANTHER" id="PTHR44591:SF25">
    <property type="entry name" value="CHEMOTAXIS TWO-COMPONENT RESPONSE REGULATOR"/>
    <property type="match status" value="1"/>
</dbReference>
<protein>
    <submittedName>
        <fullName evidence="4">Chemotaxis protein CheY</fullName>
    </submittedName>
</protein>
<reference evidence="4 5" key="1">
    <citation type="submission" date="2015-09" db="EMBL/GenBank/DDBJ databases">
        <title>Draft Genome Sequence of Bradyrhizobium manausense Strain BR 3351T, a Novel Symbiotic Nitrogen-Fixing Alphaproteobacterium Isolated from Brazilian Amazon Rain Forest.</title>
        <authorList>
            <person name="De Araujo J.L."/>
            <person name="Zilli J.E."/>
        </authorList>
    </citation>
    <scope>NUCLEOTIDE SEQUENCE [LARGE SCALE GENOMIC DNA]</scope>
    <source>
        <strain evidence="4 5">BR3351</strain>
    </source>
</reference>
<dbReference type="RefSeq" id="WP_057754518.1">
    <property type="nucleotide sequence ID" value="NZ_LJYG01000107.1"/>
</dbReference>
<dbReference type="Gene3D" id="3.40.50.2300">
    <property type="match status" value="1"/>
</dbReference>
<dbReference type="PROSITE" id="PS50110">
    <property type="entry name" value="RESPONSE_REGULATORY"/>
    <property type="match status" value="1"/>
</dbReference>
<dbReference type="Proteomes" id="UP000051936">
    <property type="component" value="Unassembled WGS sequence"/>
</dbReference>
<dbReference type="AlphaFoldDB" id="A0A0R3D246"/>
<dbReference type="EMBL" id="LJYG01000107">
    <property type="protein sequence ID" value="KRQ03848.1"/>
    <property type="molecule type" value="Genomic_DNA"/>
</dbReference>
<evidence type="ECO:0000313" key="5">
    <source>
        <dbReference type="Proteomes" id="UP000051936"/>
    </source>
</evidence>
<evidence type="ECO:0000256" key="2">
    <source>
        <dbReference type="PROSITE-ProRule" id="PRU00169"/>
    </source>
</evidence>
<accession>A0A0R3D246</accession>
<evidence type="ECO:0000256" key="1">
    <source>
        <dbReference type="ARBA" id="ARBA00022553"/>
    </source>
</evidence>
<dbReference type="PANTHER" id="PTHR44591">
    <property type="entry name" value="STRESS RESPONSE REGULATOR PROTEIN 1"/>
    <property type="match status" value="1"/>
</dbReference>
<dbReference type="SMART" id="SM00448">
    <property type="entry name" value="REC"/>
    <property type="match status" value="1"/>
</dbReference>
<comment type="caution">
    <text evidence="4">The sequence shown here is derived from an EMBL/GenBank/DDBJ whole genome shotgun (WGS) entry which is preliminary data.</text>
</comment>
<keyword evidence="1 2" id="KW-0597">Phosphoprotein</keyword>
<feature type="domain" description="Response regulatory" evidence="3">
    <location>
        <begin position="1"/>
        <end position="115"/>
    </location>
</feature>
<feature type="modified residue" description="4-aspartylphosphate" evidence="2">
    <location>
        <position position="50"/>
    </location>
</feature>
<dbReference type="Pfam" id="PF00072">
    <property type="entry name" value="Response_reg"/>
    <property type="match status" value="1"/>
</dbReference>
<dbReference type="OrthoDB" id="9782655at2"/>
<gene>
    <name evidence="4" type="ORF">AOQ71_29975</name>
</gene>
<dbReference type="GO" id="GO:0000160">
    <property type="term" value="P:phosphorelay signal transduction system"/>
    <property type="evidence" value="ECO:0007669"/>
    <property type="project" value="InterPro"/>
</dbReference>
<keyword evidence="5" id="KW-1185">Reference proteome</keyword>
<evidence type="ECO:0000313" key="4">
    <source>
        <dbReference type="EMBL" id="KRQ03848.1"/>
    </source>
</evidence>
<dbReference type="SUPFAM" id="SSF52172">
    <property type="entry name" value="CheY-like"/>
    <property type="match status" value="1"/>
</dbReference>
<name>A0A0R3D246_9BRAD</name>
<dbReference type="InterPro" id="IPR011006">
    <property type="entry name" value="CheY-like_superfamily"/>
</dbReference>
<evidence type="ECO:0000259" key="3">
    <source>
        <dbReference type="PROSITE" id="PS50110"/>
    </source>
</evidence>
<dbReference type="InterPro" id="IPR001789">
    <property type="entry name" value="Sig_transdc_resp-reg_receiver"/>
</dbReference>
<sequence length="133" mass="14829">MISVVDDDTSVRFAIENLLRSRDYIVHTFASAEKFLHSPQLSETSCVIADVQMAMMSGLDLLREMRAQRYDAPFIFMTACGSDRIRTSELNRGAVGLLAKPFAGHTLFKHLDAALEQHRDDADALDNEPSAQL</sequence>
<dbReference type="InterPro" id="IPR050595">
    <property type="entry name" value="Bact_response_regulator"/>
</dbReference>
<dbReference type="STRING" id="989370.AOQ71_29975"/>